<dbReference type="RefSeq" id="WP_200241375.1">
    <property type="nucleotide sequence ID" value="NZ_JAENHK010000001.1"/>
</dbReference>
<evidence type="ECO:0000313" key="2">
    <source>
        <dbReference type="EMBL" id="MBK1894191.1"/>
    </source>
</evidence>
<proteinExistence type="predicted"/>
<evidence type="ECO:0000256" key="1">
    <source>
        <dbReference type="SAM" id="MobiDB-lite"/>
    </source>
</evidence>
<sequence length="181" mass="20627">METKPIFEGDVETLNMPNTMTTAFIKELINNYRNNQLEAINSNLEVNDAHSIWFDLPKLKKFIVDIENMAKKSNPATTDKDLGIRFYYAAYPKSENWSIMENHTVPIEYAERHTLVMIPTLKKEDENGELLDYDFNPLSQNGQAVGMALKSRNATTPMEEEGIGQNHGSLFPPSDPKVELF</sequence>
<dbReference type="EMBL" id="JAENHK010000001">
    <property type="protein sequence ID" value="MBK1894191.1"/>
    <property type="molecule type" value="Genomic_DNA"/>
</dbReference>
<feature type="region of interest" description="Disordered" evidence="1">
    <location>
        <begin position="153"/>
        <end position="181"/>
    </location>
</feature>
<dbReference type="Proteomes" id="UP000628669">
    <property type="component" value="Unassembled WGS sequence"/>
</dbReference>
<evidence type="ECO:0000313" key="3">
    <source>
        <dbReference type="Proteomes" id="UP000628669"/>
    </source>
</evidence>
<organism evidence="2 3">
    <name type="scientific">Chryseobacterium paridis</name>
    <dbReference type="NCBI Taxonomy" id="2800328"/>
    <lineage>
        <taxon>Bacteria</taxon>
        <taxon>Pseudomonadati</taxon>
        <taxon>Bacteroidota</taxon>
        <taxon>Flavobacteriia</taxon>
        <taxon>Flavobacteriales</taxon>
        <taxon>Weeksellaceae</taxon>
        <taxon>Chryseobacterium group</taxon>
        <taxon>Chryseobacterium</taxon>
    </lineage>
</organism>
<keyword evidence="3" id="KW-1185">Reference proteome</keyword>
<gene>
    <name evidence="2" type="ORF">JHL15_00310</name>
</gene>
<accession>A0ABS1FP51</accession>
<name>A0ABS1FP51_9FLAO</name>
<comment type="caution">
    <text evidence="2">The sequence shown here is derived from an EMBL/GenBank/DDBJ whole genome shotgun (WGS) entry which is preliminary data.</text>
</comment>
<reference evidence="3" key="1">
    <citation type="submission" date="2021-01" db="EMBL/GenBank/DDBJ databases">
        <title>Genome public.</title>
        <authorList>
            <person name="Liu C."/>
            <person name="Sun Q."/>
        </authorList>
    </citation>
    <scope>NUCLEOTIDE SEQUENCE [LARGE SCALE GENOMIC DNA]</scope>
    <source>
        <strain evidence="3">YIM B02567</strain>
    </source>
</reference>
<protein>
    <submittedName>
        <fullName evidence="2">Uncharacterized protein</fullName>
    </submittedName>
</protein>